<gene>
    <name evidence="1" type="ORF">SAMN05444004_11355</name>
</gene>
<proteinExistence type="predicted"/>
<accession>A0A1H3STW1</accession>
<keyword evidence="2" id="KW-1185">Reference proteome</keyword>
<reference evidence="2" key="1">
    <citation type="submission" date="2016-10" db="EMBL/GenBank/DDBJ databases">
        <authorList>
            <person name="Varghese N."/>
            <person name="Submissions S."/>
        </authorList>
    </citation>
    <scope>NUCLEOTIDE SEQUENCE [LARGE SCALE GENOMIC DNA]</scope>
    <source>
        <strain evidence="2">DSM 100420</strain>
    </source>
</reference>
<evidence type="ECO:0000313" key="1">
    <source>
        <dbReference type="EMBL" id="SDZ40569.1"/>
    </source>
</evidence>
<dbReference type="EMBL" id="FNPX01000013">
    <property type="protein sequence ID" value="SDZ40569.1"/>
    <property type="molecule type" value="Genomic_DNA"/>
</dbReference>
<sequence length="57" mass="5967">MELILSICIFTLVFGGLALGLVLTGRPPRTACEGVSCIGGGRCDVCPRRLQTANSDD</sequence>
<evidence type="ECO:0000313" key="2">
    <source>
        <dbReference type="Proteomes" id="UP000198914"/>
    </source>
</evidence>
<protein>
    <submittedName>
        <fullName evidence="1">Uncharacterized protein</fullName>
    </submittedName>
</protein>
<dbReference type="AlphaFoldDB" id="A0A1H3STW1"/>
<organism evidence="1 2">
    <name type="scientific">Jannaschia faecimaris</name>
    <dbReference type="NCBI Taxonomy" id="1244108"/>
    <lineage>
        <taxon>Bacteria</taxon>
        <taxon>Pseudomonadati</taxon>
        <taxon>Pseudomonadota</taxon>
        <taxon>Alphaproteobacteria</taxon>
        <taxon>Rhodobacterales</taxon>
        <taxon>Roseobacteraceae</taxon>
        <taxon>Jannaschia</taxon>
    </lineage>
</organism>
<name>A0A1H3STW1_9RHOB</name>
<dbReference type="Proteomes" id="UP000198914">
    <property type="component" value="Unassembled WGS sequence"/>
</dbReference>